<name>A0A2H1EGY5_9ARCH</name>
<organism evidence="1 2">
    <name type="scientific">Nitrosotalea sinensis</name>
    <dbReference type="NCBI Taxonomy" id="1499975"/>
    <lineage>
        <taxon>Archaea</taxon>
        <taxon>Nitrososphaerota</taxon>
        <taxon>Nitrososphaeria</taxon>
        <taxon>Nitrosotaleales</taxon>
        <taxon>Nitrosotaleaceae</taxon>
        <taxon>Nitrosotalea</taxon>
    </lineage>
</organism>
<sequence>MIKVAKTTVNSTGSQQIPKWVHSSADLWSSNQISDNDFLQSVQYLISSGIIHV</sequence>
<reference evidence="2" key="1">
    <citation type="submission" date="2016-12" db="EMBL/GenBank/DDBJ databases">
        <authorList>
            <person name="Herbold C."/>
        </authorList>
    </citation>
    <scope>NUCLEOTIDE SEQUENCE [LARGE SCALE GENOMIC DNA]</scope>
</reference>
<accession>A0A2H1EGY5</accession>
<gene>
    <name evidence="1" type="ORF">NSIN_20509</name>
</gene>
<dbReference type="AlphaFoldDB" id="A0A2H1EGY5"/>
<dbReference type="OrthoDB" id="12320at2157"/>
<dbReference type="RefSeq" id="WP_165775236.1">
    <property type="nucleotide sequence ID" value="NZ_FRFC01000003.1"/>
</dbReference>
<dbReference type="Proteomes" id="UP000232412">
    <property type="component" value="Unassembled WGS sequence"/>
</dbReference>
<proteinExistence type="predicted"/>
<evidence type="ECO:0000313" key="2">
    <source>
        <dbReference type="Proteomes" id="UP000232412"/>
    </source>
</evidence>
<dbReference type="EMBL" id="FRFC01000003">
    <property type="protein sequence ID" value="SHO45014.1"/>
    <property type="molecule type" value="Genomic_DNA"/>
</dbReference>
<keyword evidence="2" id="KW-1185">Reference proteome</keyword>
<protein>
    <submittedName>
        <fullName evidence="1">Uncharacterized protein</fullName>
    </submittedName>
</protein>
<evidence type="ECO:0000313" key="1">
    <source>
        <dbReference type="EMBL" id="SHO45014.1"/>
    </source>
</evidence>